<proteinExistence type="predicted"/>
<evidence type="ECO:0000256" key="1">
    <source>
        <dbReference type="SAM" id="MobiDB-lite"/>
    </source>
</evidence>
<evidence type="ECO:0000313" key="3">
    <source>
        <dbReference type="WBParaSite" id="L893_g19416.t1"/>
    </source>
</evidence>
<accession>A0A1I7YSL3</accession>
<reference evidence="3" key="1">
    <citation type="submission" date="2016-11" db="UniProtKB">
        <authorList>
            <consortium name="WormBaseParasite"/>
        </authorList>
    </citation>
    <scope>IDENTIFICATION</scope>
</reference>
<feature type="compositionally biased region" description="Low complexity" evidence="1">
    <location>
        <begin position="70"/>
        <end position="82"/>
    </location>
</feature>
<sequence>MDSIVDTYEDAIVNHHDSLNNVENFIKSRLAALDDHTDTYRPKRSLSPDPQSDSEPAPARSWDPPPNQPSRPSRSPPGTLRPLDPCSRSRLEQQQRPPHRPSSAGPLRLQQLLHVPLRQHTELVGQRDALPRIGQQNLRKMSYEQVTMCLMCAS</sequence>
<evidence type="ECO:0000313" key="2">
    <source>
        <dbReference type="Proteomes" id="UP000095287"/>
    </source>
</evidence>
<dbReference type="Proteomes" id="UP000095287">
    <property type="component" value="Unplaced"/>
</dbReference>
<dbReference type="AlphaFoldDB" id="A0A1I7YSL3"/>
<dbReference type="WBParaSite" id="L893_g19416.t1">
    <property type="protein sequence ID" value="L893_g19416.t1"/>
    <property type="gene ID" value="L893_g19416"/>
</dbReference>
<name>A0A1I7YSL3_9BILA</name>
<organism evidence="2 3">
    <name type="scientific">Steinernema glaseri</name>
    <dbReference type="NCBI Taxonomy" id="37863"/>
    <lineage>
        <taxon>Eukaryota</taxon>
        <taxon>Metazoa</taxon>
        <taxon>Ecdysozoa</taxon>
        <taxon>Nematoda</taxon>
        <taxon>Chromadorea</taxon>
        <taxon>Rhabditida</taxon>
        <taxon>Tylenchina</taxon>
        <taxon>Panagrolaimomorpha</taxon>
        <taxon>Strongyloidoidea</taxon>
        <taxon>Steinernematidae</taxon>
        <taxon>Steinernema</taxon>
    </lineage>
</organism>
<keyword evidence="2" id="KW-1185">Reference proteome</keyword>
<protein>
    <submittedName>
        <fullName evidence="3">Uncharacterized protein</fullName>
    </submittedName>
</protein>
<feature type="region of interest" description="Disordered" evidence="1">
    <location>
        <begin position="37"/>
        <end position="106"/>
    </location>
</feature>